<comment type="caution">
    <text evidence="1">The sequence shown here is derived from an EMBL/GenBank/DDBJ whole genome shotgun (WGS) entry which is preliminary data.</text>
</comment>
<protein>
    <submittedName>
        <fullName evidence="1">Uncharacterized protein</fullName>
    </submittedName>
</protein>
<reference evidence="2" key="1">
    <citation type="submission" date="2017-10" db="EMBL/GenBank/DDBJ databases">
        <title>Rapid genome shrinkage in a self-fertile nematode reveals novel sperm competition proteins.</title>
        <authorList>
            <person name="Yin D."/>
            <person name="Schwarz E.M."/>
            <person name="Thomas C.G."/>
            <person name="Felde R.L."/>
            <person name="Korf I.F."/>
            <person name="Cutter A.D."/>
            <person name="Schartner C.M."/>
            <person name="Ralston E.J."/>
            <person name="Meyer B.J."/>
            <person name="Haag E.S."/>
        </authorList>
    </citation>
    <scope>NUCLEOTIDE SEQUENCE [LARGE SCALE GENOMIC DNA]</scope>
    <source>
        <strain evidence="2">JU1422</strain>
    </source>
</reference>
<evidence type="ECO:0000313" key="1">
    <source>
        <dbReference type="EMBL" id="PIC12809.1"/>
    </source>
</evidence>
<sequence length="120" mass="14022">MNWSEDEPEARKERLREKKYNDRMAVRDDFVMDLSTYDLRRTLNLPCALRNIDFSNSMSQSESFSGNHISGKMEILEDAESETAAEHFADIISDLKVKAKELKMAKHQGILRECRIQCHR</sequence>
<dbReference type="AlphaFoldDB" id="A0A2G5SD14"/>
<dbReference type="EMBL" id="PDUG01000018">
    <property type="protein sequence ID" value="PIC12809.1"/>
    <property type="molecule type" value="Genomic_DNA"/>
</dbReference>
<proteinExistence type="predicted"/>
<keyword evidence="2" id="KW-1185">Reference proteome</keyword>
<dbReference type="Proteomes" id="UP000230233">
    <property type="component" value="Unassembled WGS sequence"/>
</dbReference>
<gene>
    <name evidence="1" type="ORF">B9Z55_028179</name>
</gene>
<organism evidence="1 2">
    <name type="scientific">Caenorhabditis nigoni</name>
    <dbReference type="NCBI Taxonomy" id="1611254"/>
    <lineage>
        <taxon>Eukaryota</taxon>
        <taxon>Metazoa</taxon>
        <taxon>Ecdysozoa</taxon>
        <taxon>Nematoda</taxon>
        <taxon>Chromadorea</taxon>
        <taxon>Rhabditida</taxon>
        <taxon>Rhabditina</taxon>
        <taxon>Rhabditomorpha</taxon>
        <taxon>Rhabditoidea</taxon>
        <taxon>Rhabditidae</taxon>
        <taxon>Peloderinae</taxon>
        <taxon>Caenorhabditis</taxon>
    </lineage>
</organism>
<evidence type="ECO:0000313" key="2">
    <source>
        <dbReference type="Proteomes" id="UP000230233"/>
    </source>
</evidence>
<name>A0A2G5SD14_9PELO</name>
<accession>A0A2G5SD14</accession>